<name>A0A5Z4AI74_SALER</name>
<evidence type="ECO:0000313" key="3">
    <source>
        <dbReference type="EMBL" id="ECR3728480.1"/>
    </source>
</evidence>
<dbReference type="CDD" id="cd00267">
    <property type="entry name" value="ABC_ATPase"/>
    <property type="match status" value="1"/>
</dbReference>
<protein>
    <submittedName>
        <fullName evidence="3">AAA family ATPase</fullName>
    </submittedName>
    <submittedName>
        <fullName evidence="2">Chromosome segregation protein SMC</fullName>
    </submittedName>
</protein>
<dbReference type="EMBL" id="AACUVM010000011">
    <property type="protein sequence ID" value="EAM4147273.1"/>
    <property type="molecule type" value="Genomic_DNA"/>
</dbReference>
<feature type="domain" description="Endonuclease GajA/Old nuclease/RecF-like AAA" evidence="1">
    <location>
        <begin position="1"/>
        <end position="407"/>
    </location>
</feature>
<evidence type="ECO:0000313" key="2">
    <source>
        <dbReference type="EMBL" id="EAM4147273.1"/>
    </source>
</evidence>
<dbReference type="SUPFAM" id="SSF52540">
    <property type="entry name" value="P-loop containing nucleoside triphosphate hydrolases"/>
    <property type="match status" value="1"/>
</dbReference>
<evidence type="ECO:0000259" key="1">
    <source>
        <dbReference type="Pfam" id="PF13175"/>
    </source>
</evidence>
<dbReference type="EMBL" id="AAKFYE010000004">
    <property type="protein sequence ID" value="ECR3728480.1"/>
    <property type="molecule type" value="Genomic_DNA"/>
</dbReference>
<comment type="caution">
    <text evidence="3">The sequence shown here is derived from an EMBL/GenBank/DDBJ whole genome shotgun (WGS) entry which is preliminary data.</text>
</comment>
<dbReference type="GO" id="GO:0016887">
    <property type="term" value="F:ATP hydrolysis activity"/>
    <property type="evidence" value="ECO:0007669"/>
    <property type="project" value="InterPro"/>
</dbReference>
<dbReference type="PANTHER" id="PTHR43581:SF4">
    <property type="entry name" value="ATP_GTP PHOSPHATASE"/>
    <property type="match status" value="1"/>
</dbReference>
<dbReference type="PANTHER" id="PTHR43581">
    <property type="entry name" value="ATP/GTP PHOSPHATASE"/>
    <property type="match status" value="1"/>
</dbReference>
<dbReference type="Pfam" id="PF13175">
    <property type="entry name" value="AAA_15"/>
    <property type="match status" value="1"/>
</dbReference>
<organism evidence="3">
    <name type="scientific">Salmonella enterica</name>
    <name type="common">Salmonella choleraesuis</name>
    <dbReference type="NCBI Taxonomy" id="28901"/>
    <lineage>
        <taxon>Bacteria</taxon>
        <taxon>Pseudomonadati</taxon>
        <taxon>Pseudomonadota</taxon>
        <taxon>Gammaproteobacteria</taxon>
        <taxon>Enterobacterales</taxon>
        <taxon>Enterobacteriaceae</taxon>
        <taxon>Salmonella</taxon>
    </lineage>
</organism>
<dbReference type="Gene3D" id="3.40.50.300">
    <property type="entry name" value="P-loop containing nucleotide triphosphate hydrolases"/>
    <property type="match status" value="1"/>
</dbReference>
<reference evidence="3" key="1">
    <citation type="submission" date="2019-09" db="EMBL/GenBank/DDBJ databases">
        <authorList>
            <consortium name="PulseNet: The National Subtyping Network for Foodborne Disease Surveillance"/>
            <person name="Tarr C.L."/>
            <person name="Trees E."/>
            <person name="Katz L.S."/>
            <person name="Carleton-Romer H.A."/>
            <person name="Stroika S."/>
            <person name="Kucerova Z."/>
            <person name="Roache K.F."/>
            <person name="Sabol A.L."/>
            <person name="Besser J."/>
            <person name="Gerner-Smidt P."/>
        </authorList>
    </citation>
    <scope>NUCLEOTIDE SEQUENCE</scope>
    <source>
        <strain evidence="2">PNUSAS055629</strain>
        <strain evidence="3">PNUSAS095702</strain>
    </source>
</reference>
<dbReference type="InterPro" id="IPR041685">
    <property type="entry name" value="AAA_GajA/Old/RecF-like"/>
</dbReference>
<gene>
    <name evidence="2" type="ORF">EAA72_13065</name>
    <name evidence="3" type="ORF">F1A13_11795</name>
</gene>
<accession>A0A5Z4AI74</accession>
<proteinExistence type="predicted"/>
<dbReference type="GO" id="GO:0005524">
    <property type="term" value="F:ATP binding"/>
    <property type="evidence" value="ECO:0007669"/>
    <property type="project" value="InterPro"/>
</dbReference>
<dbReference type="AlphaFoldDB" id="A0A5Z4AI74"/>
<sequence length="549" mass="63634">MKVDRLHIRSRFKNLENVRVDFDEDHLMTVVVGRNGSGKSNVLEALVAIFRNLDLGEAPPFSYELVYRLGERHKPNQPSARWLEITIDADPERGTLAKQYEVRVHDLLSENISKDIFDEQPLGIVIPFSKVKRDKEGKAPYLPNYVFAYYSGPSDRLEDYFKKHRINFYRRLIKKEENVDLKGDIRPLFYAKPNHSQFVLLAFFLNEQDSVEKVFLREHLGIESLDSIQFVMRKPAWAKKKSELFWGAYGVVRRFLDELIKYSLSPVKVTRQEDTSLTGKQIKNEFFHLFLPDVNALREFSKGLSADELFKMLESTLLSEIISEVSIRVKVSSSKEPLTFRELSEGEQQLLTVLGLLKFTGGKDSLFLLDEPDTHLNPSWAVKYLKFLREFVPNHETSHLLMVTHHPLAIAELKKQQVQVMWRDDEHNVHSQEPYIDPRGAGFMATLTEIFGLNTTLDLETQKLLDDRNELAHIENRTEDQNNQLDLLNDELNRLGFSLENRDPLYSEFLLAWQDLRYSDKPPLTPDKAAQRRAAMKNVIEALKAKKGC</sequence>
<dbReference type="InterPro" id="IPR027417">
    <property type="entry name" value="P-loop_NTPase"/>
</dbReference>
<dbReference type="InterPro" id="IPR051396">
    <property type="entry name" value="Bact_Antivir_Def_Nuclease"/>
</dbReference>